<dbReference type="Proteomes" id="UP000825933">
    <property type="component" value="Unassembled WGS sequence"/>
</dbReference>
<dbReference type="AlphaFoldDB" id="A0A8T5UR80"/>
<dbReference type="RefSeq" id="WP_223790158.1">
    <property type="nucleotide sequence ID" value="NZ_JAIOUQ010000001.1"/>
</dbReference>
<keyword evidence="2" id="KW-1185">Reference proteome</keyword>
<evidence type="ECO:0008006" key="3">
    <source>
        <dbReference type="Google" id="ProtNLM"/>
    </source>
</evidence>
<name>A0A8T5UR80_9EURY</name>
<organism evidence="1 2">
    <name type="scientific">Methanobacterium spitsbergense</name>
    <dbReference type="NCBI Taxonomy" id="2874285"/>
    <lineage>
        <taxon>Archaea</taxon>
        <taxon>Methanobacteriati</taxon>
        <taxon>Methanobacteriota</taxon>
        <taxon>Methanomada group</taxon>
        <taxon>Methanobacteria</taxon>
        <taxon>Methanobacteriales</taxon>
        <taxon>Methanobacteriaceae</taxon>
        <taxon>Methanobacterium</taxon>
    </lineage>
</organism>
<evidence type="ECO:0000313" key="2">
    <source>
        <dbReference type="Proteomes" id="UP000825933"/>
    </source>
</evidence>
<dbReference type="EMBL" id="JAIOUQ010000001">
    <property type="protein sequence ID" value="MBZ2164476.1"/>
    <property type="molecule type" value="Genomic_DNA"/>
</dbReference>
<gene>
    <name evidence="1" type="ORF">K8N75_00195</name>
</gene>
<reference evidence="2" key="1">
    <citation type="journal article" date="2022" name="Microbiol. Resour. Announc.">
        <title>Draft Genome Sequence of a Methanogenic Archaeon from West Spitsbergen Permafrost.</title>
        <authorList>
            <person name="Trubitsyn V."/>
            <person name="Rivkina E."/>
            <person name="Shcherbakova V."/>
        </authorList>
    </citation>
    <scope>NUCLEOTIDE SEQUENCE [LARGE SCALE GENOMIC DNA]</scope>
    <source>
        <strain evidence="2">VT</strain>
    </source>
</reference>
<protein>
    <recommendedName>
        <fullName evidence="3">SIR2-like domain-containing protein</fullName>
    </recommendedName>
</protein>
<proteinExistence type="predicted"/>
<evidence type="ECO:0000313" key="1">
    <source>
        <dbReference type="EMBL" id="MBZ2164476.1"/>
    </source>
</evidence>
<sequence>MFETATVLILGAGASMPYGYPSGEDLRSYIIKNLSNDESKLNEIIQLGYSLKDVKNFVNDLKGSQTYTIDEFIESREELIEIGKCAIAQALIPYESKNKLYEENNPQHWYRLLFKRMRTKKFEDFDSNEISIVTFNYDRSIEEFLFNTIQRLYGKSNDKCSEKINEIPIVHVYGKLGDLEWQNSMGRPYDPKITSMKLKSAAMGIRTMHDYDKMGIKKIKNFCKKCKELYFLGFGYDPINLRRLDILSDIKEFDGYDNDTINKTIRGTAFDLGEHNMREVSRYFNGKIEFGSNEEDCAKFLKKYGF</sequence>
<comment type="caution">
    <text evidence="1">The sequence shown here is derived from an EMBL/GenBank/DDBJ whole genome shotgun (WGS) entry which is preliminary data.</text>
</comment>
<accession>A0A8T5UR80</accession>